<feature type="domain" description="HTH cro/C1-type" evidence="1">
    <location>
        <begin position="35"/>
        <end position="71"/>
    </location>
</feature>
<proteinExistence type="predicted"/>
<reference evidence="3" key="1">
    <citation type="journal article" date="2019" name="Int. J. Syst. Evol. Microbiol.">
        <title>The Global Catalogue of Microorganisms (GCM) 10K type strain sequencing project: providing services to taxonomists for standard genome sequencing and annotation.</title>
        <authorList>
            <consortium name="The Broad Institute Genomics Platform"/>
            <consortium name="The Broad Institute Genome Sequencing Center for Infectious Disease"/>
            <person name="Wu L."/>
            <person name="Ma J."/>
        </authorList>
    </citation>
    <scope>NUCLEOTIDE SEQUENCE [LARGE SCALE GENOMIC DNA]</scope>
    <source>
        <strain evidence="3">XZYJ18</strain>
    </source>
</reference>
<dbReference type="PROSITE" id="PS50943">
    <property type="entry name" value="HTH_CROC1"/>
    <property type="match status" value="1"/>
</dbReference>
<dbReference type="EMBL" id="JBHSFQ010000004">
    <property type="protein sequence ID" value="MFC4561582.1"/>
    <property type="molecule type" value="Genomic_DNA"/>
</dbReference>
<dbReference type="Proteomes" id="UP001595923">
    <property type="component" value="Unassembled WGS sequence"/>
</dbReference>
<name>A0ABV9DT45_9ACTN</name>
<protein>
    <recommendedName>
        <fullName evidence="1">HTH cro/C1-type domain-containing protein</fullName>
    </recommendedName>
</protein>
<dbReference type="SUPFAM" id="SSF47413">
    <property type="entry name" value="lambda repressor-like DNA-binding domains"/>
    <property type="match status" value="1"/>
</dbReference>
<evidence type="ECO:0000313" key="2">
    <source>
        <dbReference type="EMBL" id="MFC4561582.1"/>
    </source>
</evidence>
<gene>
    <name evidence="2" type="ORF">ACFO4E_06915</name>
</gene>
<organism evidence="2 3">
    <name type="scientific">Nocardiopsis mangrovi</name>
    <dbReference type="NCBI Taxonomy" id="1179818"/>
    <lineage>
        <taxon>Bacteria</taxon>
        <taxon>Bacillati</taxon>
        <taxon>Actinomycetota</taxon>
        <taxon>Actinomycetes</taxon>
        <taxon>Streptosporangiales</taxon>
        <taxon>Nocardiopsidaceae</taxon>
        <taxon>Nocardiopsis</taxon>
    </lineage>
</organism>
<dbReference type="Gene3D" id="1.10.260.40">
    <property type="entry name" value="lambda repressor-like DNA-binding domains"/>
    <property type="match status" value="1"/>
</dbReference>
<dbReference type="InterPro" id="IPR010982">
    <property type="entry name" value="Lambda_DNA-bd_dom_sf"/>
</dbReference>
<evidence type="ECO:0000313" key="3">
    <source>
        <dbReference type="Proteomes" id="UP001595923"/>
    </source>
</evidence>
<comment type="caution">
    <text evidence="2">The sequence shown here is derived from an EMBL/GenBank/DDBJ whole genome shotgun (WGS) entry which is preliminary data.</text>
</comment>
<sequence length="74" mass="8198">MAGPSPLRRARLRRSSTLDRVVEELIAHAPPGTDLGVTPSMVSAWERGTTRTSPAYRRLLARLYRADAGDLFAY</sequence>
<dbReference type="RefSeq" id="WP_378572191.1">
    <property type="nucleotide sequence ID" value="NZ_JBHSFQ010000004.1"/>
</dbReference>
<keyword evidence="3" id="KW-1185">Reference proteome</keyword>
<dbReference type="CDD" id="cd00093">
    <property type="entry name" value="HTH_XRE"/>
    <property type="match status" value="1"/>
</dbReference>
<evidence type="ECO:0000259" key="1">
    <source>
        <dbReference type="PROSITE" id="PS50943"/>
    </source>
</evidence>
<dbReference type="InterPro" id="IPR001387">
    <property type="entry name" value="Cro/C1-type_HTH"/>
</dbReference>
<accession>A0ABV9DT45</accession>